<dbReference type="GO" id="GO:0031267">
    <property type="term" value="F:small GTPase binding"/>
    <property type="evidence" value="ECO:0007669"/>
    <property type="project" value="TreeGrafter"/>
</dbReference>
<feature type="domain" description="Rab-GAP TBC" evidence="7">
    <location>
        <begin position="62"/>
        <end position="248"/>
    </location>
</feature>
<dbReference type="AlphaFoldDB" id="A0A7S0CQM8"/>
<evidence type="ECO:0000256" key="1">
    <source>
        <dbReference type="ARBA" id="ARBA00004156"/>
    </source>
</evidence>
<evidence type="ECO:0000256" key="4">
    <source>
        <dbReference type="ARBA" id="ARBA00023136"/>
    </source>
</evidence>
<dbReference type="PANTHER" id="PTHR47219:SF9">
    <property type="entry name" value="GTPASE ACTIVATING PROTEIN AND CENTROSOME-ASSOCIATED, ISOFORM B"/>
    <property type="match status" value="1"/>
</dbReference>
<keyword evidence="5" id="KW-0968">Cytoplasmic vesicle</keyword>
<dbReference type="GO" id="GO:0005096">
    <property type="term" value="F:GTPase activator activity"/>
    <property type="evidence" value="ECO:0007669"/>
    <property type="project" value="TreeGrafter"/>
</dbReference>
<organism evidence="8">
    <name type="scientific">Amorphochlora amoebiformis</name>
    <dbReference type="NCBI Taxonomy" id="1561963"/>
    <lineage>
        <taxon>Eukaryota</taxon>
        <taxon>Sar</taxon>
        <taxon>Rhizaria</taxon>
        <taxon>Cercozoa</taxon>
        <taxon>Chlorarachniophyceae</taxon>
        <taxon>Amorphochlora</taxon>
    </lineage>
</organism>
<dbReference type="SMART" id="SM00164">
    <property type="entry name" value="TBC"/>
    <property type="match status" value="1"/>
</dbReference>
<name>A0A7S0CQM8_9EUKA</name>
<dbReference type="SMART" id="SM00584">
    <property type="entry name" value="TLDc"/>
    <property type="match status" value="1"/>
</dbReference>
<dbReference type="PROSITE" id="PS50086">
    <property type="entry name" value="TBC_RABGAP"/>
    <property type="match status" value="1"/>
</dbReference>
<evidence type="ECO:0000256" key="6">
    <source>
        <dbReference type="ARBA" id="ARBA00034103"/>
    </source>
</evidence>
<comment type="subcellular location">
    <subcellularLocation>
        <location evidence="1">Cytoplasmic vesicle membrane</location>
    </subcellularLocation>
    <subcellularLocation>
        <location evidence="2">Endomembrane system</location>
        <topology evidence="2">Peripheral membrane protein</topology>
    </subcellularLocation>
    <subcellularLocation>
        <location evidence="6">Synapse</location>
    </subcellularLocation>
</comment>
<keyword evidence="3" id="KW-0770">Synapse</keyword>
<proteinExistence type="predicted"/>
<dbReference type="InterPro" id="IPR035969">
    <property type="entry name" value="Rab-GAP_TBC_sf"/>
</dbReference>
<dbReference type="Gene3D" id="1.10.472.80">
    <property type="entry name" value="Ypt/Rab-GAP domain of gyp1p, domain 3"/>
    <property type="match status" value="1"/>
</dbReference>
<dbReference type="SUPFAM" id="SSF47923">
    <property type="entry name" value="Ypt/Rab-GAP domain of gyp1p"/>
    <property type="match status" value="1"/>
</dbReference>
<dbReference type="GO" id="GO:0030659">
    <property type="term" value="C:cytoplasmic vesicle membrane"/>
    <property type="evidence" value="ECO:0007669"/>
    <property type="project" value="UniProtKB-SubCell"/>
</dbReference>
<dbReference type="InterPro" id="IPR006571">
    <property type="entry name" value="TLDc_dom"/>
</dbReference>
<dbReference type="InterPro" id="IPR000195">
    <property type="entry name" value="Rab-GAP-TBC_dom"/>
</dbReference>
<evidence type="ECO:0000313" key="8">
    <source>
        <dbReference type="EMBL" id="CAD8429023.1"/>
    </source>
</evidence>
<dbReference type="InterPro" id="IPR050302">
    <property type="entry name" value="Rab_GAP_TBC_domain"/>
</dbReference>
<evidence type="ECO:0000256" key="2">
    <source>
        <dbReference type="ARBA" id="ARBA00004184"/>
    </source>
</evidence>
<sequence>MNDTTPEVAPRTRARLGSMEYSSMTRSMENLQIFDKFKLEHEKNITMIEDVKENGLRAVRKGIKDYRRPQVWRKILRIQEIDHDAKYKEIINQLFFKEVPKNVRQEVAVPDFGGVILLNSHVLPPKAQSDVSMLLCVLRSEFPEISYCPILPDSSAILIKYLTPAQTFCALSKLLKKDVFPTSGRDFRNMALVSKALAKKHAKRLIEHAGKLGVPIVDTFGVWTARLFTSFLPYTAVLRVMDCLLVEGTIVIHRVIVAVMKMYGKELLETKTMFQFQSELARLMRTKTNAGDLMTCAYGTKITPSQIHSMRFDSVLTDVPFDQVQVFSVPHFNKQRPSKLASTGELRRAWQWLPNLLRIEDPVVLHSSDHDGYNLGTMLDLIRDKQSHKEPIFILVKGSKMPPIGMFLDWSLKRGYLDENAFVFRLGESPRHWKLTNKKARGKCYKRLRTFIVAKVEAGDLCNEGGEMNSNDFEQEEVGDMSSSDSTLKSQTLTINYASENKTSREDKLKIVNASNWLKSSMRRESSTENADVKSPNHCQASARGYMFEALNSPEVKILFDNLDENQSGSLLEAQAKDFFGKFLRLVLHGTNFSEDKMERIIEMGTRKLMAHYTMGSPPELLWTSLMEPPCEETAKEAKEDTKGPWFFLDSSKGVGIGMGHHVALHIHKDLRYASSLKTDASPSLAPHSKDHIFEIVGIEIWGLTSM</sequence>
<keyword evidence="4" id="KW-0472">Membrane</keyword>
<accession>A0A7S0CQM8</accession>
<evidence type="ECO:0000259" key="7">
    <source>
        <dbReference type="PROSITE" id="PS50086"/>
    </source>
</evidence>
<protein>
    <recommendedName>
        <fullName evidence="7">Rab-GAP TBC domain-containing protein</fullName>
    </recommendedName>
</protein>
<dbReference type="Pfam" id="PF00566">
    <property type="entry name" value="RabGAP-TBC"/>
    <property type="match status" value="1"/>
</dbReference>
<dbReference type="EMBL" id="HBEM01000737">
    <property type="protein sequence ID" value="CAD8429023.1"/>
    <property type="molecule type" value="Transcribed_RNA"/>
</dbReference>
<reference evidence="8" key="1">
    <citation type="submission" date="2021-01" db="EMBL/GenBank/DDBJ databases">
        <authorList>
            <person name="Corre E."/>
            <person name="Pelletier E."/>
            <person name="Niang G."/>
            <person name="Scheremetjew M."/>
            <person name="Finn R."/>
            <person name="Kale V."/>
            <person name="Holt S."/>
            <person name="Cochrane G."/>
            <person name="Meng A."/>
            <person name="Brown T."/>
            <person name="Cohen L."/>
        </authorList>
    </citation>
    <scope>NUCLEOTIDE SEQUENCE</scope>
    <source>
        <strain evidence="8">CCMP2058</strain>
    </source>
</reference>
<evidence type="ECO:0000256" key="5">
    <source>
        <dbReference type="ARBA" id="ARBA00023329"/>
    </source>
</evidence>
<gene>
    <name evidence="8" type="ORF">LAMO00422_LOCUS536</name>
</gene>
<dbReference type="GO" id="GO:0012505">
    <property type="term" value="C:endomembrane system"/>
    <property type="evidence" value="ECO:0007669"/>
    <property type="project" value="UniProtKB-SubCell"/>
</dbReference>
<evidence type="ECO:0000256" key="3">
    <source>
        <dbReference type="ARBA" id="ARBA00023018"/>
    </source>
</evidence>
<dbReference type="PANTHER" id="PTHR47219">
    <property type="entry name" value="RAB GTPASE-ACTIVATING PROTEIN 1-LIKE"/>
    <property type="match status" value="1"/>
</dbReference>